<dbReference type="GO" id="GO:0043565">
    <property type="term" value="F:sequence-specific DNA binding"/>
    <property type="evidence" value="ECO:0007669"/>
    <property type="project" value="InterPro"/>
</dbReference>
<dbReference type="InterPro" id="IPR018060">
    <property type="entry name" value="HTH_AraC"/>
</dbReference>
<name>A0A9D1WFE0_9GAMM</name>
<dbReference type="SMART" id="SM00342">
    <property type="entry name" value="HTH_ARAC"/>
    <property type="match status" value="1"/>
</dbReference>
<dbReference type="AlphaFoldDB" id="A0A9D1WFE0"/>
<dbReference type="InterPro" id="IPR009057">
    <property type="entry name" value="Homeodomain-like_sf"/>
</dbReference>
<dbReference type="Gene3D" id="1.10.10.60">
    <property type="entry name" value="Homeodomain-like"/>
    <property type="match status" value="2"/>
</dbReference>
<dbReference type="Pfam" id="PF12833">
    <property type="entry name" value="HTH_18"/>
    <property type="match status" value="1"/>
</dbReference>
<proteinExistence type="predicted"/>
<reference evidence="6" key="1">
    <citation type="journal article" date="2021" name="PeerJ">
        <title>Extensive microbial diversity within the chicken gut microbiome revealed by metagenomics and culture.</title>
        <authorList>
            <person name="Gilroy R."/>
            <person name="Ravi A."/>
            <person name="Getino M."/>
            <person name="Pursley I."/>
            <person name="Horton D.L."/>
            <person name="Alikhan N.F."/>
            <person name="Baker D."/>
            <person name="Gharbi K."/>
            <person name="Hall N."/>
            <person name="Watson M."/>
            <person name="Adriaenssens E.M."/>
            <person name="Foster-Nyarko E."/>
            <person name="Jarju S."/>
            <person name="Secka A."/>
            <person name="Antonio M."/>
            <person name="Oren A."/>
            <person name="Chaudhuri R.R."/>
            <person name="La Ragione R."/>
            <person name="Hildebrand F."/>
            <person name="Pallen M.J."/>
        </authorList>
    </citation>
    <scope>NUCLEOTIDE SEQUENCE</scope>
    <source>
        <strain evidence="6">USASDec5-558</strain>
    </source>
</reference>
<dbReference type="SUPFAM" id="SSF46689">
    <property type="entry name" value="Homeodomain-like"/>
    <property type="match status" value="2"/>
</dbReference>
<feature type="domain" description="HTH araC/xylS-type" evidence="5">
    <location>
        <begin position="344"/>
        <end position="442"/>
    </location>
</feature>
<dbReference type="Proteomes" id="UP000886829">
    <property type="component" value="Unassembled WGS sequence"/>
</dbReference>
<organism evidence="6 7">
    <name type="scientific">Candidatus Anaerobiospirillum pullistercoris</name>
    <dbReference type="NCBI Taxonomy" id="2838452"/>
    <lineage>
        <taxon>Bacteria</taxon>
        <taxon>Pseudomonadati</taxon>
        <taxon>Pseudomonadota</taxon>
        <taxon>Gammaproteobacteria</taxon>
        <taxon>Aeromonadales</taxon>
        <taxon>Succinivibrionaceae</taxon>
        <taxon>Anaerobiospirillum</taxon>
    </lineage>
</organism>
<feature type="compositionally biased region" description="Polar residues" evidence="4">
    <location>
        <begin position="14"/>
        <end position="27"/>
    </location>
</feature>
<evidence type="ECO:0000313" key="6">
    <source>
        <dbReference type="EMBL" id="HIX58050.1"/>
    </source>
</evidence>
<accession>A0A9D1WFE0</accession>
<comment type="caution">
    <text evidence="6">The sequence shown here is derived from an EMBL/GenBank/DDBJ whole genome shotgun (WGS) entry which is preliminary data.</text>
</comment>
<keyword evidence="2" id="KW-0238">DNA-binding</keyword>
<reference evidence="6" key="2">
    <citation type="submission" date="2021-04" db="EMBL/GenBank/DDBJ databases">
        <authorList>
            <person name="Gilroy R."/>
        </authorList>
    </citation>
    <scope>NUCLEOTIDE SEQUENCE</scope>
    <source>
        <strain evidence="6">USASDec5-558</strain>
    </source>
</reference>
<dbReference type="PANTHER" id="PTHR43280:SF10">
    <property type="entry name" value="REGULATORY PROTEIN POCR"/>
    <property type="match status" value="1"/>
</dbReference>
<evidence type="ECO:0000256" key="2">
    <source>
        <dbReference type="ARBA" id="ARBA00023125"/>
    </source>
</evidence>
<evidence type="ECO:0000313" key="7">
    <source>
        <dbReference type="Proteomes" id="UP000886829"/>
    </source>
</evidence>
<protein>
    <submittedName>
        <fullName evidence="6">AraC family transcriptional regulator</fullName>
    </submittedName>
</protein>
<dbReference type="PROSITE" id="PS01124">
    <property type="entry name" value="HTH_ARAC_FAMILY_2"/>
    <property type="match status" value="1"/>
</dbReference>
<dbReference type="GO" id="GO:0003700">
    <property type="term" value="F:DNA-binding transcription factor activity"/>
    <property type="evidence" value="ECO:0007669"/>
    <property type="project" value="InterPro"/>
</dbReference>
<feature type="region of interest" description="Disordered" evidence="4">
    <location>
        <begin position="1"/>
        <end position="27"/>
    </location>
</feature>
<evidence type="ECO:0000256" key="1">
    <source>
        <dbReference type="ARBA" id="ARBA00023015"/>
    </source>
</evidence>
<evidence type="ECO:0000259" key="5">
    <source>
        <dbReference type="PROSITE" id="PS01124"/>
    </source>
</evidence>
<sequence length="453" mass="50150">MHSSQEQGAGAVNASGSMPSSDPLTASGQESLLLQGPEHDHSAIGIKVLPVAYALSLLSQLFPIPLHVFDSNGHYLKKLDNGDDDNWNVLYTDIAYRKSLIAEVKEQRLTLFTSERPVLLGGVALADNLILLMGPVVTSQVDSNFTKLFAAKHQAYNVALQLCTPAKLASMLLLINAAITGEKVSLTSFLDRFFIHDDTLQQTMSTAADIFYHETVVSRPHNPISFERDIIEAVKNGDQEALDRALNSPFASMRGTLASDRLRSQKNLAIVDITLASRALIDTGFSAEEAFIMSDAFIRSVEESKDYEEVSALARACAVRCTQLVQKQREDAKYKNTIKSPLVQQACDYIDRHAFTKLDVKAIANHLNVSVGYLSKLFKREQKITMSDYMRKRKIELATMMLSNTDQSIDEIALSLSFCSQSHFGAVFQKEMGCTPASYRKRIRLQSGNLQMA</sequence>
<keyword evidence="3" id="KW-0804">Transcription</keyword>
<evidence type="ECO:0000256" key="4">
    <source>
        <dbReference type="SAM" id="MobiDB-lite"/>
    </source>
</evidence>
<gene>
    <name evidence="6" type="ORF">H9850_11390</name>
</gene>
<keyword evidence="1" id="KW-0805">Transcription regulation</keyword>
<dbReference type="EMBL" id="DXEV01000222">
    <property type="protein sequence ID" value="HIX58050.1"/>
    <property type="molecule type" value="Genomic_DNA"/>
</dbReference>
<dbReference type="PANTHER" id="PTHR43280">
    <property type="entry name" value="ARAC-FAMILY TRANSCRIPTIONAL REGULATOR"/>
    <property type="match status" value="1"/>
</dbReference>
<evidence type="ECO:0000256" key="3">
    <source>
        <dbReference type="ARBA" id="ARBA00023163"/>
    </source>
</evidence>